<evidence type="ECO:0000313" key="1">
    <source>
        <dbReference type="EMBL" id="KII82764.1"/>
    </source>
</evidence>
<protein>
    <recommendedName>
        <fullName evidence="3">Serine-threonine/tyrosine-protein kinase catalytic domain-containing protein</fullName>
    </recommendedName>
</protein>
<dbReference type="SUPFAM" id="SSF56112">
    <property type="entry name" value="Protein kinase-like (PK-like)"/>
    <property type="match status" value="1"/>
</dbReference>
<dbReference type="OrthoDB" id="346907at2759"/>
<keyword evidence="2" id="KW-1185">Reference proteome</keyword>
<proteinExistence type="predicted"/>
<evidence type="ECO:0008006" key="3">
    <source>
        <dbReference type="Google" id="ProtNLM"/>
    </source>
</evidence>
<name>A0A0C9T0X0_PLICR</name>
<dbReference type="HOGENOM" id="CLU_2688841_0_0_1"/>
<dbReference type="Proteomes" id="UP000053263">
    <property type="component" value="Unassembled WGS sequence"/>
</dbReference>
<sequence>MFGVELVTGERPFNHLELDAAVSMDIVRGIRPQKPHDNDLADATWSLFEHCWIEDADRRPNMEDICRSLRRTVL</sequence>
<gene>
    <name evidence="1" type="ORF">PLICRDRAFT_181064</name>
</gene>
<dbReference type="Gene3D" id="1.10.510.10">
    <property type="entry name" value="Transferase(Phosphotransferase) domain 1"/>
    <property type="match status" value="1"/>
</dbReference>
<dbReference type="EMBL" id="KN832677">
    <property type="protein sequence ID" value="KII82764.1"/>
    <property type="molecule type" value="Genomic_DNA"/>
</dbReference>
<evidence type="ECO:0000313" key="2">
    <source>
        <dbReference type="Proteomes" id="UP000053263"/>
    </source>
</evidence>
<organism evidence="1 2">
    <name type="scientific">Plicaturopsis crispa FD-325 SS-3</name>
    <dbReference type="NCBI Taxonomy" id="944288"/>
    <lineage>
        <taxon>Eukaryota</taxon>
        <taxon>Fungi</taxon>
        <taxon>Dikarya</taxon>
        <taxon>Basidiomycota</taxon>
        <taxon>Agaricomycotina</taxon>
        <taxon>Agaricomycetes</taxon>
        <taxon>Agaricomycetidae</taxon>
        <taxon>Amylocorticiales</taxon>
        <taxon>Amylocorticiaceae</taxon>
        <taxon>Plicatura</taxon>
        <taxon>Plicaturopsis crispa</taxon>
    </lineage>
</organism>
<dbReference type="AlphaFoldDB" id="A0A0C9T0X0"/>
<accession>A0A0C9T0X0</accession>
<dbReference type="InterPro" id="IPR011009">
    <property type="entry name" value="Kinase-like_dom_sf"/>
</dbReference>
<reference evidence="1 2" key="1">
    <citation type="submission" date="2014-06" db="EMBL/GenBank/DDBJ databases">
        <title>Evolutionary Origins and Diversification of the Mycorrhizal Mutualists.</title>
        <authorList>
            <consortium name="DOE Joint Genome Institute"/>
            <consortium name="Mycorrhizal Genomics Consortium"/>
            <person name="Kohler A."/>
            <person name="Kuo A."/>
            <person name="Nagy L.G."/>
            <person name="Floudas D."/>
            <person name="Copeland A."/>
            <person name="Barry K.W."/>
            <person name="Cichocki N."/>
            <person name="Veneault-Fourrey C."/>
            <person name="LaButti K."/>
            <person name="Lindquist E.A."/>
            <person name="Lipzen A."/>
            <person name="Lundell T."/>
            <person name="Morin E."/>
            <person name="Murat C."/>
            <person name="Riley R."/>
            <person name="Ohm R."/>
            <person name="Sun H."/>
            <person name="Tunlid A."/>
            <person name="Henrissat B."/>
            <person name="Grigoriev I.V."/>
            <person name="Hibbett D.S."/>
            <person name="Martin F."/>
        </authorList>
    </citation>
    <scope>NUCLEOTIDE SEQUENCE [LARGE SCALE GENOMIC DNA]</scope>
    <source>
        <strain evidence="1 2">FD-325 SS-3</strain>
    </source>
</reference>